<organism evidence="4 5">
    <name type="scientific">Nonomuraea thailandensis</name>
    <dbReference type="NCBI Taxonomy" id="1188745"/>
    <lineage>
        <taxon>Bacteria</taxon>
        <taxon>Bacillati</taxon>
        <taxon>Actinomycetota</taxon>
        <taxon>Actinomycetes</taxon>
        <taxon>Streptosporangiales</taxon>
        <taxon>Streptosporangiaceae</taxon>
        <taxon>Nonomuraea</taxon>
    </lineage>
</organism>
<evidence type="ECO:0000256" key="1">
    <source>
        <dbReference type="ARBA" id="ARBA00022723"/>
    </source>
</evidence>
<keyword evidence="1" id="KW-0479">Metal-binding</keyword>
<dbReference type="RefSeq" id="WP_379498426.1">
    <property type="nucleotide sequence ID" value="NZ_JBHSUE010000096.1"/>
</dbReference>
<dbReference type="InterPro" id="IPR036412">
    <property type="entry name" value="HAD-like_sf"/>
</dbReference>
<dbReference type="Pfam" id="PF00702">
    <property type="entry name" value="Hydrolase"/>
    <property type="match status" value="1"/>
</dbReference>
<dbReference type="AlphaFoldDB" id="A0A9X2K4T9"/>
<keyword evidence="5" id="KW-1185">Reference proteome</keyword>
<name>A0A9X2K4T9_9ACTN</name>
<dbReference type="PANTHER" id="PTHR46470:SF2">
    <property type="entry name" value="GLYCERALDEHYDE 3-PHOSPHATE PHOSPHATASE"/>
    <property type="match status" value="1"/>
</dbReference>
<dbReference type="GO" id="GO:0016791">
    <property type="term" value="F:phosphatase activity"/>
    <property type="evidence" value="ECO:0007669"/>
    <property type="project" value="TreeGrafter"/>
</dbReference>
<dbReference type="EMBL" id="JAMZEB010000002">
    <property type="protein sequence ID" value="MCP2359710.1"/>
    <property type="molecule type" value="Genomic_DNA"/>
</dbReference>
<dbReference type="SUPFAM" id="SSF56784">
    <property type="entry name" value="HAD-like"/>
    <property type="match status" value="1"/>
</dbReference>
<proteinExistence type="predicted"/>
<dbReference type="Proteomes" id="UP001139648">
    <property type="component" value="Unassembled WGS sequence"/>
</dbReference>
<evidence type="ECO:0000313" key="5">
    <source>
        <dbReference type="Proteomes" id="UP001139648"/>
    </source>
</evidence>
<dbReference type="PANTHER" id="PTHR46470">
    <property type="entry name" value="N-ACYLNEURAMINATE-9-PHOSPHATASE"/>
    <property type="match status" value="1"/>
</dbReference>
<evidence type="ECO:0000256" key="2">
    <source>
        <dbReference type="ARBA" id="ARBA00022801"/>
    </source>
</evidence>
<sequence>MDYGGTLSAPNTHVDPVLGQRPVDPRAIIAVRELHDLDYALALSSNNRPGQDRSLALRQAGIEDMFDAVVTSEEVGVGKPAREFYRRVIATFGVPPDQVMSVGNNLTNDVVGALQYGFGGAVLIRHDGALRTGEVLPAGAVMITHIDELADLLRRSPWPLRP</sequence>
<evidence type="ECO:0000313" key="4">
    <source>
        <dbReference type="EMBL" id="MCP2359710.1"/>
    </source>
</evidence>
<dbReference type="Gene3D" id="3.40.50.1000">
    <property type="entry name" value="HAD superfamily/HAD-like"/>
    <property type="match status" value="1"/>
</dbReference>
<comment type="caution">
    <text evidence="4">The sequence shown here is derived from an EMBL/GenBank/DDBJ whole genome shotgun (WGS) entry which is preliminary data.</text>
</comment>
<protein>
    <submittedName>
        <fullName evidence="4">FMN phosphatase YigB (HAD superfamily)</fullName>
    </submittedName>
</protein>
<gene>
    <name evidence="4" type="ORF">HD597_006730</name>
</gene>
<keyword evidence="2" id="KW-0378">Hydrolase</keyword>
<evidence type="ECO:0000256" key="3">
    <source>
        <dbReference type="ARBA" id="ARBA00022842"/>
    </source>
</evidence>
<dbReference type="GO" id="GO:0046872">
    <property type="term" value="F:metal ion binding"/>
    <property type="evidence" value="ECO:0007669"/>
    <property type="project" value="UniProtKB-KW"/>
</dbReference>
<dbReference type="InterPro" id="IPR051400">
    <property type="entry name" value="HAD-like_hydrolase"/>
</dbReference>
<dbReference type="InterPro" id="IPR023214">
    <property type="entry name" value="HAD_sf"/>
</dbReference>
<keyword evidence="3" id="KW-0460">Magnesium</keyword>
<accession>A0A9X2K4T9</accession>
<reference evidence="4" key="1">
    <citation type="submission" date="2022-06" db="EMBL/GenBank/DDBJ databases">
        <title>Sequencing the genomes of 1000 actinobacteria strains.</title>
        <authorList>
            <person name="Klenk H.-P."/>
        </authorList>
    </citation>
    <scope>NUCLEOTIDE SEQUENCE</scope>
    <source>
        <strain evidence="4">DSM 46694</strain>
    </source>
</reference>